<dbReference type="Pfam" id="PF23742">
    <property type="entry name" value="VBS_C3G9"/>
    <property type="match status" value="1"/>
</dbReference>
<feature type="coiled-coil region" evidence="2">
    <location>
        <begin position="229"/>
        <end position="396"/>
    </location>
</feature>
<keyword evidence="2" id="KW-0175">Coiled coil</keyword>
<dbReference type="AlphaFoldDB" id="A0AAD5T6I4"/>
<dbReference type="Gene3D" id="1.10.287.1490">
    <property type="match status" value="1"/>
</dbReference>
<feature type="compositionally biased region" description="Basic and acidic residues" evidence="3">
    <location>
        <begin position="148"/>
        <end position="159"/>
    </location>
</feature>
<dbReference type="PANTHER" id="PTHR21601:SF0">
    <property type="entry name" value="PROTEIN SPA2-RELATED"/>
    <property type="match status" value="1"/>
</dbReference>
<gene>
    <name evidence="5" type="primary">SPA2_2</name>
    <name evidence="5" type="ORF">HK100_004186</name>
</gene>
<keyword evidence="1" id="KW-0677">Repeat</keyword>
<organism evidence="5 6">
    <name type="scientific">Physocladia obscura</name>
    <dbReference type="NCBI Taxonomy" id="109957"/>
    <lineage>
        <taxon>Eukaryota</taxon>
        <taxon>Fungi</taxon>
        <taxon>Fungi incertae sedis</taxon>
        <taxon>Chytridiomycota</taxon>
        <taxon>Chytridiomycota incertae sedis</taxon>
        <taxon>Chytridiomycetes</taxon>
        <taxon>Chytridiales</taxon>
        <taxon>Chytriomycetaceae</taxon>
        <taxon>Physocladia</taxon>
    </lineage>
</organism>
<dbReference type="SMART" id="SM00555">
    <property type="entry name" value="GIT"/>
    <property type="match status" value="2"/>
</dbReference>
<feature type="domain" description="GIT Spa2 homology (SHD)" evidence="4">
    <location>
        <begin position="82"/>
        <end position="112"/>
    </location>
</feature>
<proteinExistence type="predicted"/>
<sequence>MSSVGDQYITLRSFLGGEFLGSSEALEAQSAANEQRMGRLDSQQFGVFTIDIIDEILRRREGPQGPLYLQPRQDFHPKRNQTRQKLASLAVANFKKMAADLFFELERRYPNLIQEYPKDKSPSPEQQQQQQQQPAVAVAQSVASSTTTERRRDRGERLAPRSVATRSINNGTTVISPTSRSIDDVMNELGSIMNGNTNANSTNSSSVVASPSSAAVPTPGEGAAAGVLRDAMERMRKDNQAKLEALQMKTIELEGELAGVNASLKPAKDEADRLNRLVDEYKDEIKILKEDLSVSRKDCTELRKDLSQTRKEASEAVSEAASVRTEMSKVRQASQGQIQEVQGYKKEISDLKKSIIEAQTDTERYKKETETLRLEIANLKNQNSKQLADYVSLKADYADIKSHISDQQVLFGEVRSETTALLAEVKSLTAKNLELRAANDALVAKNEEGLKVADELAQQYDEIVRSFEALKSENEQLHEQLSNRPVVLSGNGKQPQSPVLQTTPMPILSPLSHDGVLDMGAAQEYQAAVEGLLQAVRTETSTAVLPALKKMLGAAKHVTECIEDYESVHYASTEQFAQEDRLDDARKQFSKSLAAVIASAKASIGRTGTIEKVDNSVNKLTESVNLVARLIKAKCNGGNRRADFDDEEDENNGIYTEIQGLKEFVEGQTATIVEDIQELLTTIRNNNNSNNGGASSNNPNFVKEMNGKVNSVCSIVKNLLKASHVVFAKMSDADDFKVDCEAVLTSMAAARKRLEATAAELSGNPGSKEIKQQIGTTAYDLAKLVKKLVALLDEV</sequence>
<dbReference type="GO" id="GO:0005078">
    <property type="term" value="F:MAP-kinase scaffold activity"/>
    <property type="evidence" value="ECO:0007669"/>
    <property type="project" value="TreeGrafter"/>
</dbReference>
<evidence type="ECO:0000313" key="5">
    <source>
        <dbReference type="EMBL" id="KAJ3133683.1"/>
    </source>
</evidence>
<feature type="region of interest" description="Disordered" evidence="3">
    <location>
        <begin position="115"/>
        <end position="178"/>
    </location>
</feature>
<reference evidence="5" key="1">
    <citation type="submission" date="2020-05" db="EMBL/GenBank/DDBJ databases">
        <title>Phylogenomic resolution of chytrid fungi.</title>
        <authorList>
            <person name="Stajich J.E."/>
            <person name="Amses K."/>
            <person name="Simmons R."/>
            <person name="Seto K."/>
            <person name="Myers J."/>
            <person name="Bonds A."/>
            <person name="Quandt C.A."/>
            <person name="Barry K."/>
            <person name="Liu P."/>
            <person name="Grigoriev I."/>
            <person name="Longcore J.E."/>
            <person name="James T.Y."/>
        </authorList>
    </citation>
    <scope>NUCLEOTIDE SEQUENCE</scope>
    <source>
        <strain evidence="5">JEL0513</strain>
    </source>
</reference>
<dbReference type="Gene3D" id="1.20.120.330">
    <property type="entry name" value="Nucleotidyltransferases domain 2"/>
    <property type="match status" value="1"/>
</dbReference>
<dbReference type="InterPro" id="IPR056439">
    <property type="entry name" value="VBS_C3G9"/>
</dbReference>
<comment type="caution">
    <text evidence="5">The sequence shown here is derived from an EMBL/GenBank/DDBJ whole genome shotgun (WGS) entry which is preliminary data.</text>
</comment>
<feature type="coiled-coil region" evidence="2">
    <location>
        <begin position="453"/>
        <end position="480"/>
    </location>
</feature>
<evidence type="ECO:0000256" key="3">
    <source>
        <dbReference type="SAM" id="MobiDB-lite"/>
    </source>
</evidence>
<dbReference type="Proteomes" id="UP001211907">
    <property type="component" value="Unassembled WGS sequence"/>
</dbReference>
<dbReference type="InterPro" id="IPR039892">
    <property type="entry name" value="Spa2/Sph1"/>
</dbReference>
<feature type="compositionally biased region" description="Low complexity" evidence="3">
    <location>
        <begin position="196"/>
        <end position="219"/>
    </location>
</feature>
<dbReference type="InterPro" id="IPR013724">
    <property type="entry name" value="GIT_SHD"/>
</dbReference>
<dbReference type="PANTHER" id="PTHR21601">
    <property type="entry name" value="SPA2 PROTEIN"/>
    <property type="match status" value="1"/>
</dbReference>
<dbReference type="InterPro" id="IPR022018">
    <property type="entry name" value="GIT1_C"/>
</dbReference>
<keyword evidence="6" id="KW-1185">Reference proteome</keyword>
<evidence type="ECO:0000259" key="4">
    <source>
        <dbReference type="SMART" id="SM00555"/>
    </source>
</evidence>
<dbReference type="Pfam" id="PF12205">
    <property type="entry name" value="GIT1_C"/>
    <property type="match status" value="1"/>
</dbReference>
<accession>A0AAD5T6I4</accession>
<feature type="region of interest" description="Disordered" evidence="3">
    <location>
        <begin position="196"/>
        <end position="222"/>
    </location>
</feature>
<evidence type="ECO:0000313" key="6">
    <source>
        <dbReference type="Proteomes" id="UP001211907"/>
    </source>
</evidence>
<feature type="domain" description="GIT Spa2 homology (SHD)" evidence="4">
    <location>
        <begin position="33"/>
        <end position="63"/>
    </location>
</feature>
<evidence type="ECO:0000256" key="1">
    <source>
        <dbReference type="ARBA" id="ARBA00022737"/>
    </source>
</evidence>
<name>A0AAD5T6I4_9FUNG</name>
<evidence type="ECO:0000256" key="2">
    <source>
        <dbReference type="SAM" id="Coils"/>
    </source>
</evidence>
<feature type="compositionally biased region" description="Low complexity" evidence="3">
    <location>
        <begin position="123"/>
        <end position="147"/>
    </location>
</feature>
<protein>
    <submittedName>
        <fullName evidence="5">Component of the polarisome</fullName>
    </submittedName>
</protein>
<feature type="compositionally biased region" description="Polar residues" evidence="3">
    <location>
        <begin position="164"/>
        <end position="178"/>
    </location>
</feature>
<dbReference type="EMBL" id="JADGJH010000210">
    <property type="protein sequence ID" value="KAJ3133683.1"/>
    <property type="molecule type" value="Genomic_DNA"/>
</dbReference>